<sequence length="99" mass="11525">RGLRICSSYSSCDETLLPTADRRRLPSMYQLWISNIFLVCIVSTVYILLFQDFTHFRHKGNAKTTMIIIIRLFDPLVTHINGLKSSVRQYLCERTGTLR</sequence>
<feature type="non-terminal residue" evidence="2">
    <location>
        <position position="1"/>
    </location>
</feature>
<reference evidence="2" key="1">
    <citation type="journal article" date="2023" name="IScience">
        <title>Live-bearing cockroach genome reveals convergent evolutionary mechanisms linked to viviparity in insects and beyond.</title>
        <authorList>
            <person name="Fouks B."/>
            <person name="Harrison M.C."/>
            <person name="Mikhailova A.A."/>
            <person name="Marchal E."/>
            <person name="English S."/>
            <person name="Carruthers M."/>
            <person name="Jennings E.C."/>
            <person name="Chiamaka E.L."/>
            <person name="Frigard R.A."/>
            <person name="Pippel M."/>
            <person name="Attardo G.M."/>
            <person name="Benoit J.B."/>
            <person name="Bornberg-Bauer E."/>
            <person name="Tobe S.S."/>
        </authorList>
    </citation>
    <scope>NUCLEOTIDE SEQUENCE</scope>
    <source>
        <strain evidence="2">Stay&amp;Tobe</strain>
    </source>
</reference>
<keyword evidence="1" id="KW-1133">Transmembrane helix</keyword>
<accession>A0AAD8AHK5</accession>
<comment type="caution">
    <text evidence="2">The sequence shown here is derived from an EMBL/GenBank/DDBJ whole genome shotgun (WGS) entry which is preliminary data.</text>
</comment>
<protein>
    <submittedName>
        <fullName evidence="2">Uncharacterized protein</fullName>
    </submittedName>
</protein>
<evidence type="ECO:0000313" key="3">
    <source>
        <dbReference type="Proteomes" id="UP001233999"/>
    </source>
</evidence>
<dbReference type="EMBL" id="JASPKZ010000830">
    <property type="protein sequence ID" value="KAJ9599152.1"/>
    <property type="molecule type" value="Genomic_DNA"/>
</dbReference>
<gene>
    <name evidence="2" type="ORF">L9F63_010368</name>
</gene>
<reference evidence="2" key="2">
    <citation type="submission" date="2023-05" db="EMBL/GenBank/DDBJ databases">
        <authorList>
            <person name="Fouks B."/>
        </authorList>
    </citation>
    <scope>NUCLEOTIDE SEQUENCE</scope>
    <source>
        <strain evidence="2">Stay&amp;Tobe</strain>
        <tissue evidence="2">Testes</tissue>
    </source>
</reference>
<feature type="non-terminal residue" evidence="2">
    <location>
        <position position="99"/>
    </location>
</feature>
<evidence type="ECO:0000313" key="2">
    <source>
        <dbReference type="EMBL" id="KAJ9599152.1"/>
    </source>
</evidence>
<dbReference type="AlphaFoldDB" id="A0AAD8AHK5"/>
<feature type="transmembrane region" description="Helical" evidence="1">
    <location>
        <begin position="29"/>
        <end position="49"/>
    </location>
</feature>
<keyword evidence="3" id="KW-1185">Reference proteome</keyword>
<evidence type="ECO:0000256" key="1">
    <source>
        <dbReference type="SAM" id="Phobius"/>
    </source>
</evidence>
<proteinExistence type="predicted"/>
<name>A0AAD8AHK5_DIPPU</name>
<keyword evidence="1" id="KW-0472">Membrane</keyword>
<organism evidence="2 3">
    <name type="scientific">Diploptera punctata</name>
    <name type="common">Pacific beetle cockroach</name>
    <dbReference type="NCBI Taxonomy" id="6984"/>
    <lineage>
        <taxon>Eukaryota</taxon>
        <taxon>Metazoa</taxon>
        <taxon>Ecdysozoa</taxon>
        <taxon>Arthropoda</taxon>
        <taxon>Hexapoda</taxon>
        <taxon>Insecta</taxon>
        <taxon>Pterygota</taxon>
        <taxon>Neoptera</taxon>
        <taxon>Polyneoptera</taxon>
        <taxon>Dictyoptera</taxon>
        <taxon>Blattodea</taxon>
        <taxon>Blaberoidea</taxon>
        <taxon>Blaberidae</taxon>
        <taxon>Diplopterinae</taxon>
        <taxon>Diploptera</taxon>
    </lineage>
</organism>
<keyword evidence="1" id="KW-0812">Transmembrane</keyword>
<dbReference type="Proteomes" id="UP001233999">
    <property type="component" value="Unassembled WGS sequence"/>
</dbReference>